<evidence type="ECO:0000313" key="3">
    <source>
        <dbReference type="Proteomes" id="UP000765509"/>
    </source>
</evidence>
<protein>
    <submittedName>
        <fullName evidence="2">Uncharacterized protein</fullName>
    </submittedName>
</protein>
<organism evidence="2 3">
    <name type="scientific">Austropuccinia psidii MF-1</name>
    <dbReference type="NCBI Taxonomy" id="1389203"/>
    <lineage>
        <taxon>Eukaryota</taxon>
        <taxon>Fungi</taxon>
        <taxon>Dikarya</taxon>
        <taxon>Basidiomycota</taxon>
        <taxon>Pucciniomycotina</taxon>
        <taxon>Pucciniomycetes</taxon>
        <taxon>Pucciniales</taxon>
        <taxon>Sphaerophragmiaceae</taxon>
        <taxon>Austropuccinia</taxon>
    </lineage>
</organism>
<gene>
    <name evidence="2" type="ORF">O181_004122</name>
</gene>
<feature type="region of interest" description="Disordered" evidence="1">
    <location>
        <begin position="1"/>
        <end position="120"/>
    </location>
</feature>
<accession>A0A9Q3BFM5</accession>
<keyword evidence="3" id="KW-1185">Reference proteome</keyword>
<proteinExistence type="predicted"/>
<comment type="caution">
    <text evidence="2">The sequence shown here is derived from an EMBL/GenBank/DDBJ whole genome shotgun (WGS) entry which is preliminary data.</text>
</comment>
<feature type="compositionally biased region" description="Basic and acidic residues" evidence="1">
    <location>
        <begin position="69"/>
        <end position="82"/>
    </location>
</feature>
<dbReference type="AlphaFoldDB" id="A0A9Q3BFM5"/>
<feature type="compositionally biased region" description="Polar residues" evidence="1">
    <location>
        <begin position="27"/>
        <end position="40"/>
    </location>
</feature>
<evidence type="ECO:0000313" key="2">
    <source>
        <dbReference type="EMBL" id="MBW0464407.1"/>
    </source>
</evidence>
<sequence length="120" mass="13958">MDITLQLDNRCRERQKGKGSHKEKQHSVTGSNFSRTSQDSYSERPHHKKKKGRQFQVSNDKPHSSLLNKDNKLIGSEKERRIKQGLCTYFSGKHPIEKSFKRPQNKPWSSRGLPRKQGKS</sequence>
<evidence type="ECO:0000256" key="1">
    <source>
        <dbReference type="SAM" id="MobiDB-lite"/>
    </source>
</evidence>
<dbReference type="EMBL" id="AVOT02000773">
    <property type="protein sequence ID" value="MBW0464407.1"/>
    <property type="molecule type" value="Genomic_DNA"/>
</dbReference>
<feature type="compositionally biased region" description="Basic and acidic residues" evidence="1">
    <location>
        <begin position="9"/>
        <end position="26"/>
    </location>
</feature>
<name>A0A9Q3BFM5_9BASI</name>
<dbReference type="OrthoDB" id="8942758at2759"/>
<dbReference type="Proteomes" id="UP000765509">
    <property type="component" value="Unassembled WGS sequence"/>
</dbReference>
<reference evidence="2" key="1">
    <citation type="submission" date="2021-03" db="EMBL/GenBank/DDBJ databases">
        <title>Draft genome sequence of rust myrtle Austropuccinia psidii MF-1, a brazilian biotype.</title>
        <authorList>
            <person name="Quecine M.C."/>
            <person name="Pachon D.M.R."/>
            <person name="Bonatelli M.L."/>
            <person name="Correr F.H."/>
            <person name="Franceschini L.M."/>
            <person name="Leite T.F."/>
            <person name="Margarido G.R.A."/>
            <person name="Almeida C.A."/>
            <person name="Ferrarezi J.A."/>
            <person name="Labate C.A."/>
        </authorList>
    </citation>
    <scope>NUCLEOTIDE SEQUENCE</scope>
    <source>
        <strain evidence="2">MF-1</strain>
    </source>
</reference>